<accession>I3EFG9</accession>
<dbReference type="VEuPathDB" id="MicrosporidiaDB:NEQG_02038"/>
<name>I3EFG9_NEMP3</name>
<organism evidence="3 4">
    <name type="scientific">Nematocida parisii (strain ERTm3)</name>
    <name type="common">Nematode killer fungus</name>
    <dbReference type="NCBI Taxonomy" id="935791"/>
    <lineage>
        <taxon>Eukaryota</taxon>
        <taxon>Fungi</taxon>
        <taxon>Fungi incertae sedis</taxon>
        <taxon>Microsporidia</taxon>
        <taxon>Nematocida</taxon>
    </lineage>
</organism>
<feature type="transmembrane region" description="Helical" evidence="2">
    <location>
        <begin position="6"/>
        <end position="26"/>
    </location>
</feature>
<dbReference type="InParanoid" id="I3EFG9"/>
<dbReference type="Proteomes" id="UP000002872">
    <property type="component" value="Unassembled WGS sequence"/>
</dbReference>
<dbReference type="HOGENOM" id="CLU_1366589_0_0_1"/>
<dbReference type="EMBL" id="GL870880">
    <property type="protein sequence ID" value="EIJ87966.1"/>
    <property type="molecule type" value="Genomic_DNA"/>
</dbReference>
<dbReference type="AlphaFoldDB" id="I3EFG9"/>
<gene>
    <name evidence="3" type="ORF">NEQG_02038</name>
</gene>
<keyword evidence="2" id="KW-1133">Transmembrane helix</keyword>
<feature type="region of interest" description="Disordered" evidence="1">
    <location>
        <begin position="172"/>
        <end position="200"/>
    </location>
</feature>
<dbReference type="OrthoDB" id="2192464at2759"/>
<keyword evidence="2" id="KW-0472">Membrane</keyword>
<keyword evidence="4" id="KW-1185">Reference proteome</keyword>
<evidence type="ECO:0000313" key="3">
    <source>
        <dbReference type="EMBL" id="EIJ87966.1"/>
    </source>
</evidence>
<reference evidence="3" key="1">
    <citation type="submission" date="2011-01" db="EMBL/GenBank/DDBJ databases">
        <title>The Genome Sequence of Nematocida parisii strain ERTm3.</title>
        <authorList>
            <consortium name="The Broad Institute Genome Sequencing Platform"/>
            <consortium name="The Broad Institute Genome Sequencing Center for Infectious Disease"/>
            <person name="Cuomo C."/>
            <person name="Troemel E."/>
            <person name="Young S.K."/>
            <person name="Zeng Q."/>
            <person name="Gargeya S."/>
            <person name="Fitzgerald M."/>
            <person name="Haas B."/>
            <person name="Abouelleil A."/>
            <person name="Alvarado L."/>
            <person name="Arachchi H.M."/>
            <person name="Berlin A."/>
            <person name="Chapman S.B."/>
            <person name="Gearin G."/>
            <person name="Goldberg J."/>
            <person name="Griggs A."/>
            <person name="Gujja S."/>
            <person name="Hansen M."/>
            <person name="Heiman D."/>
            <person name="Howarth C."/>
            <person name="Larimer J."/>
            <person name="Lui A."/>
            <person name="MacDonald P.J.P."/>
            <person name="McCowen C."/>
            <person name="Montmayeur A."/>
            <person name="Murphy C."/>
            <person name="Neiman D."/>
            <person name="Pearson M."/>
            <person name="Priest M."/>
            <person name="Roberts A."/>
            <person name="Saif S."/>
            <person name="Shea T."/>
            <person name="Sisk P."/>
            <person name="Stolte C."/>
            <person name="Sykes S."/>
            <person name="Wortman J."/>
            <person name="Nusbaum C."/>
            <person name="Birren B."/>
        </authorList>
    </citation>
    <scope>NUCLEOTIDE SEQUENCE</scope>
    <source>
        <strain evidence="3">ERTm3</strain>
    </source>
</reference>
<protein>
    <submittedName>
        <fullName evidence="3">Uncharacterized protein</fullName>
    </submittedName>
</protein>
<evidence type="ECO:0000256" key="2">
    <source>
        <dbReference type="SAM" id="Phobius"/>
    </source>
</evidence>
<feature type="compositionally biased region" description="Basic and acidic residues" evidence="1">
    <location>
        <begin position="181"/>
        <end position="191"/>
    </location>
</feature>
<proteinExistence type="predicted"/>
<evidence type="ECO:0000256" key="1">
    <source>
        <dbReference type="SAM" id="MobiDB-lite"/>
    </source>
</evidence>
<dbReference type="OMA" id="LIESAWN"/>
<sequence length="200" mass="23494">MHISNYPYPVCILIVIQKFLIIRRIVYRVYLMLHVYYIVFYTRTYSEYILYSWRMLLLAKKFIKFNFLAVMNNEHSLAEKTVVDLLDKFESKKYQELIESAWNVLYTVIIPFNIEGIHLLLSNYIIILSQALSIESIEDEATRILSVIDLIIHPRKGTIIEGKNEFDDIINEPVEAPSPDKNNDSLDSDKTKKVKISIIE</sequence>
<evidence type="ECO:0000313" key="4">
    <source>
        <dbReference type="Proteomes" id="UP000002872"/>
    </source>
</evidence>
<keyword evidence="2" id="KW-0812">Transmembrane</keyword>